<dbReference type="OrthoDB" id="7811737at2"/>
<feature type="signal peptide" evidence="2">
    <location>
        <begin position="1"/>
        <end position="22"/>
    </location>
</feature>
<accession>A0A0P1IFF9</accession>
<reference evidence="5" key="1">
    <citation type="submission" date="2015-09" db="EMBL/GenBank/DDBJ databases">
        <authorList>
            <person name="Rodrigo-Torres L."/>
            <person name="Arahal D.R."/>
        </authorList>
    </citation>
    <scope>NUCLEOTIDE SEQUENCE [LARGE SCALE GENOMIC DNA]</scope>
    <source>
        <strain evidence="5">CECT 5091</strain>
    </source>
</reference>
<dbReference type="EMBL" id="CYUD01000010">
    <property type="protein sequence ID" value="CUK10240.1"/>
    <property type="molecule type" value="Genomic_DNA"/>
</dbReference>
<protein>
    <submittedName>
        <fullName evidence="4">Toluene efflux pump periplasmic linker protein TtgD</fullName>
    </submittedName>
</protein>
<feature type="chain" id="PRO_5006065216" evidence="2">
    <location>
        <begin position="23"/>
        <end position="281"/>
    </location>
</feature>
<dbReference type="InterPro" id="IPR006143">
    <property type="entry name" value="RND_pump_MFP"/>
</dbReference>
<dbReference type="RefSeq" id="WP_058282952.1">
    <property type="nucleotide sequence ID" value="NZ_CYUD01000010.1"/>
</dbReference>
<dbReference type="Gene3D" id="2.40.30.170">
    <property type="match status" value="1"/>
</dbReference>
<keyword evidence="2" id="KW-0732">Signal</keyword>
<comment type="similarity">
    <text evidence="1">Belongs to the membrane fusion protein (MFP) (TC 8.A.1) family.</text>
</comment>
<sequence length="281" mass="30185">MTVFAKLPLLLLGLLMTHSAHAEPVKEFTNMLAAETFTGRIEASESALVANSVSGILAAVHFKPGDTVEKGQLLFEIAAPAYEQKLAASRAVESRREAELATAEAVAQRQAKLGTRDVVSELAVQDATDRLILAKVALQEAQAHRALAELELASTQIRAPISGQIGLAHKQVGTYLDTENGQALAQIVHTDTVRVVYGMPYKSLIALDQSTPEGLSALMERFQVDLHLPGDVQPLAQGGRVLFAESVLAADETLRIWAEIPNLERGLIPGLNVEVKVSFPN</sequence>
<dbReference type="AlphaFoldDB" id="A0A0P1IFF9"/>
<dbReference type="Proteomes" id="UP000051260">
    <property type="component" value="Unassembled WGS sequence"/>
</dbReference>
<gene>
    <name evidence="4" type="primary">ttgD</name>
    <name evidence="4" type="ORF">RUE5091_03290</name>
</gene>
<dbReference type="SUPFAM" id="SSF111369">
    <property type="entry name" value="HlyD-like secretion proteins"/>
    <property type="match status" value="1"/>
</dbReference>
<name>A0A0P1IFF9_9RHOB</name>
<evidence type="ECO:0000259" key="3">
    <source>
        <dbReference type="Pfam" id="PF25917"/>
    </source>
</evidence>
<evidence type="ECO:0000256" key="2">
    <source>
        <dbReference type="SAM" id="SignalP"/>
    </source>
</evidence>
<dbReference type="STRING" id="1715692.RUE5091_03290"/>
<dbReference type="Gene3D" id="1.10.287.470">
    <property type="entry name" value="Helix hairpin bin"/>
    <property type="match status" value="1"/>
</dbReference>
<dbReference type="GO" id="GO:0046677">
    <property type="term" value="P:response to antibiotic"/>
    <property type="evidence" value="ECO:0007669"/>
    <property type="project" value="TreeGrafter"/>
</dbReference>
<dbReference type="Gene3D" id="2.40.50.100">
    <property type="match status" value="1"/>
</dbReference>
<dbReference type="Pfam" id="PF25917">
    <property type="entry name" value="BSH_RND"/>
    <property type="match status" value="1"/>
</dbReference>
<evidence type="ECO:0000313" key="5">
    <source>
        <dbReference type="Proteomes" id="UP000051260"/>
    </source>
</evidence>
<dbReference type="InterPro" id="IPR058625">
    <property type="entry name" value="MdtA-like_BSH"/>
</dbReference>
<evidence type="ECO:0000256" key="1">
    <source>
        <dbReference type="ARBA" id="ARBA00009477"/>
    </source>
</evidence>
<evidence type="ECO:0000313" key="4">
    <source>
        <dbReference type="EMBL" id="CUK10240.1"/>
    </source>
</evidence>
<keyword evidence="5" id="KW-1185">Reference proteome</keyword>
<dbReference type="NCBIfam" id="TIGR01730">
    <property type="entry name" value="RND_mfp"/>
    <property type="match status" value="1"/>
</dbReference>
<dbReference type="GO" id="GO:0022857">
    <property type="term" value="F:transmembrane transporter activity"/>
    <property type="evidence" value="ECO:0007669"/>
    <property type="project" value="InterPro"/>
</dbReference>
<feature type="domain" description="Multidrug resistance protein MdtA-like barrel-sandwich hybrid" evidence="3">
    <location>
        <begin position="47"/>
        <end position="187"/>
    </location>
</feature>
<organism evidence="4 5">
    <name type="scientific">Ruegeria denitrificans</name>
    <dbReference type="NCBI Taxonomy" id="1715692"/>
    <lineage>
        <taxon>Bacteria</taxon>
        <taxon>Pseudomonadati</taxon>
        <taxon>Pseudomonadota</taxon>
        <taxon>Alphaproteobacteria</taxon>
        <taxon>Rhodobacterales</taxon>
        <taxon>Roseobacteraceae</taxon>
        <taxon>Ruegeria</taxon>
    </lineage>
</organism>
<dbReference type="GO" id="GO:0030313">
    <property type="term" value="C:cell envelope"/>
    <property type="evidence" value="ECO:0007669"/>
    <property type="project" value="UniProtKB-SubCell"/>
</dbReference>
<dbReference type="GO" id="GO:0005886">
    <property type="term" value="C:plasma membrane"/>
    <property type="evidence" value="ECO:0007669"/>
    <property type="project" value="TreeGrafter"/>
</dbReference>
<proteinExistence type="inferred from homology"/>
<dbReference type="PANTHER" id="PTHR30158">
    <property type="entry name" value="ACRA/E-RELATED COMPONENT OF DRUG EFFLUX TRANSPORTER"/>
    <property type="match status" value="1"/>
</dbReference>